<dbReference type="EMBL" id="JBGGTQ010000004">
    <property type="protein sequence ID" value="MEZ0492697.1"/>
    <property type="molecule type" value="Genomic_DNA"/>
</dbReference>
<feature type="domain" description="HTH cro/C1-type" evidence="2">
    <location>
        <begin position="13"/>
        <end position="67"/>
    </location>
</feature>
<dbReference type="Gene3D" id="2.60.120.10">
    <property type="entry name" value="Jelly Rolls"/>
    <property type="match status" value="1"/>
</dbReference>
<dbReference type="Proteomes" id="UP001566476">
    <property type="component" value="Unassembled WGS sequence"/>
</dbReference>
<dbReference type="InterPro" id="IPR010982">
    <property type="entry name" value="Lambda_DNA-bd_dom_sf"/>
</dbReference>
<accession>A0ABV4I1Z6</accession>
<reference evidence="3 4" key="1">
    <citation type="submission" date="2024-07" db="EMBL/GenBank/DDBJ databases">
        <authorList>
            <person name="Thanompreechachai J."/>
            <person name="Duangmal K."/>
        </authorList>
    </citation>
    <scope>NUCLEOTIDE SEQUENCE [LARGE SCALE GENOMIC DNA]</scope>
    <source>
        <strain evidence="3 4">TBRC 1896</strain>
    </source>
</reference>
<dbReference type="SUPFAM" id="SSF47413">
    <property type="entry name" value="lambda repressor-like DNA-binding domains"/>
    <property type="match status" value="1"/>
</dbReference>
<dbReference type="InterPro" id="IPR013096">
    <property type="entry name" value="Cupin_2"/>
</dbReference>
<keyword evidence="1" id="KW-0238">DNA-binding</keyword>
<comment type="caution">
    <text evidence="3">The sequence shown here is derived from an EMBL/GenBank/DDBJ whole genome shotgun (WGS) entry which is preliminary data.</text>
</comment>
<dbReference type="SMART" id="SM00530">
    <property type="entry name" value="HTH_XRE"/>
    <property type="match status" value="1"/>
</dbReference>
<dbReference type="InterPro" id="IPR014710">
    <property type="entry name" value="RmlC-like_jellyroll"/>
</dbReference>
<dbReference type="Pfam" id="PF07883">
    <property type="entry name" value="Cupin_2"/>
    <property type="match status" value="1"/>
</dbReference>
<dbReference type="CDD" id="cd02209">
    <property type="entry name" value="cupin_XRE_C"/>
    <property type="match status" value="1"/>
</dbReference>
<name>A0ABV4I1Z6_9ACTN</name>
<dbReference type="SUPFAM" id="SSF51182">
    <property type="entry name" value="RmlC-like cupins"/>
    <property type="match status" value="1"/>
</dbReference>
<evidence type="ECO:0000313" key="3">
    <source>
        <dbReference type="EMBL" id="MEZ0492697.1"/>
    </source>
</evidence>
<organism evidence="3 4">
    <name type="scientific">Kineococcus mangrovi</name>
    <dbReference type="NCBI Taxonomy" id="1660183"/>
    <lineage>
        <taxon>Bacteria</taxon>
        <taxon>Bacillati</taxon>
        <taxon>Actinomycetota</taxon>
        <taxon>Actinomycetes</taxon>
        <taxon>Kineosporiales</taxon>
        <taxon>Kineosporiaceae</taxon>
        <taxon>Kineococcus</taxon>
    </lineage>
</organism>
<dbReference type="InterPro" id="IPR011051">
    <property type="entry name" value="RmlC_Cupin_sf"/>
</dbReference>
<dbReference type="Pfam" id="PF01381">
    <property type="entry name" value="HTH_3"/>
    <property type="match status" value="1"/>
</dbReference>
<gene>
    <name evidence="3" type="ORF">AB2L28_10670</name>
</gene>
<dbReference type="PROSITE" id="PS50943">
    <property type="entry name" value="HTH_CROC1"/>
    <property type="match status" value="1"/>
</dbReference>
<dbReference type="CDD" id="cd00093">
    <property type="entry name" value="HTH_XRE"/>
    <property type="match status" value="1"/>
</dbReference>
<evidence type="ECO:0000313" key="4">
    <source>
        <dbReference type="Proteomes" id="UP001566476"/>
    </source>
</evidence>
<dbReference type="PANTHER" id="PTHR46797">
    <property type="entry name" value="HTH-TYPE TRANSCRIPTIONAL REGULATOR"/>
    <property type="match status" value="1"/>
</dbReference>
<dbReference type="PANTHER" id="PTHR46797:SF1">
    <property type="entry name" value="METHYLPHOSPHONATE SYNTHASE"/>
    <property type="match status" value="1"/>
</dbReference>
<evidence type="ECO:0000256" key="1">
    <source>
        <dbReference type="ARBA" id="ARBA00023125"/>
    </source>
</evidence>
<dbReference type="InterPro" id="IPR050807">
    <property type="entry name" value="TransReg_Diox_bact_type"/>
</dbReference>
<evidence type="ECO:0000259" key="2">
    <source>
        <dbReference type="PROSITE" id="PS50943"/>
    </source>
</evidence>
<dbReference type="InterPro" id="IPR001387">
    <property type="entry name" value="Cro/C1-type_HTH"/>
</dbReference>
<sequence>MVEGPARQVGAAVRAHRTARGWSMRELAGRAGVSQPFISKLEGGNLLPSIPTLYDLAGALGTTPSALLPTMPDTGPGLALPTPPGGYATRLLTGGPGRSLHVYELLIPVGGGDPAEFTHPGEEVAVVLEGVVHCRQGGRARPAAAGESLTIDPRRPHRWENAGSTPVRVLLVCHDDDRDTGHVPGGTSTGG</sequence>
<dbReference type="RefSeq" id="WP_370718711.1">
    <property type="nucleotide sequence ID" value="NZ_JBGGTQ010000004.1"/>
</dbReference>
<protein>
    <submittedName>
        <fullName evidence="3">Helix-turn-helix domain-containing protein</fullName>
    </submittedName>
</protein>
<dbReference type="Gene3D" id="1.10.260.40">
    <property type="entry name" value="lambda repressor-like DNA-binding domains"/>
    <property type="match status" value="1"/>
</dbReference>
<proteinExistence type="predicted"/>
<keyword evidence="4" id="KW-1185">Reference proteome</keyword>